<dbReference type="Gene3D" id="3.20.20.150">
    <property type="entry name" value="Divalent-metal-dependent TIM barrel enzymes"/>
    <property type="match status" value="1"/>
</dbReference>
<dbReference type="PANTHER" id="PTHR12110">
    <property type="entry name" value="HYDROXYPYRUVATE ISOMERASE"/>
    <property type="match status" value="1"/>
</dbReference>
<dbReference type="SUPFAM" id="SSF51658">
    <property type="entry name" value="Xylose isomerase-like"/>
    <property type="match status" value="1"/>
</dbReference>
<reference evidence="2" key="1">
    <citation type="submission" date="2013-05" db="EMBL/GenBank/DDBJ databases">
        <title>Genome assembly of Cystobacter fuscus DSM 2262.</title>
        <authorList>
            <person name="Sharma G."/>
            <person name="Khatri I."/>
            <person name="Kaur C."/>
            <person name="Mayilraj S."/>
            <person name="Subramanian S."/>
        </authorList>
    </citation>
    <scope>NUCLEOTIDE SEQUENCE [LARGE SCALE GENOMIC DNA]</scope>
    <source>
        <strain evidence="2">DSM 2262</strain>
    </source>
</reference>
<sequence>MKLAASNIAWAREQNEDVARMLRELGFQGVELAPTAIWSEPLKATPEEIRVCREWWESRGLPIVAMQALLFGRADLTIFDDAATRAATREYLSGIIRLGGQLGAKALVFGSPKNRKVGARPRAEAEEIACEFFHALGEVALQHGTTLCVEPNPTVYACDFVTTSREGLELVRKVGSAGFCLHLDAGGITLSQESFDDRLLEALRSARHFHASESQLAPLGSGTVDHPRFVAALREVHYGHWVSVEMRSLAEDAGQHKLRAALTAARDVYGA</sequence>
<comment type="caution">
    <text evidence="2">The sequence shown here is derived from an EMBL/GenBank/DDBJ whole genome shotgun (WGS) entry which is preliminary data.</text>
</comment>
<dbReference type="AlphaFoldDB" id="S9PDK0"/>
<dbReference type="Proteomes" id="UP000011682">
    <property type="component" value="Unassembled WGS sequence"/>
</dbReference>
<dbReference type="Pfam" id="PF01261">
    <property type="entry name" value="AP_endonuc_2"/>
    <property type="match status" value="1"/>
</dbReference>
<gene>
    <name evidence="2" type="ORF">D187_001879</name>
</gene>
<dbReference type="eggNOG" id="COG1082">
    <property type="taxonomic scope" value="Bacteria"/>
</dbReference>
<accession>S9PDK0</accession>
<organism evidence="2 3">
    <name type="scientific">Cystobacter fuscus (strain ATCC 25194 / DSM 2262 / NBRC 100088 / M29)</name>
    <dbReference type="NCBI Taxonomy" id="1242864"/>
    <lineage>
        <taxon>Bacteria</taxon>
        <taxon>Pseudomonadati</taxon>
        <taxon>Myxococcota</taxon>
        <taxon>Myxococcia</taxon>
        <taxon>Myxococcales</taxon>
        <taxon>Cystobacterineae</taxon>
        <taxon>Archangiaceae</taxon>
        <taxon>Cystobacter</taxon>
    </lineage>
</organism>
<evidence type="ECO:0000259" key="1">
    <source>
        <dbReference type="Pfam" id="PF01261"/>
    </source>
</evidence>
<dbReference type="OrthoDB" id="9801426at2"/>
<evidence type="ECO:0000313" key="2">
    <source>
        <dbReference type="EMBL" id="EPX60392.1"/>
    </source>
</evidence>
<dbReference type="RefSeq" id="WP_002625700.1">
    <property type="nucleotide sequence ID" value="NZ_ANAH02000013.1"/>
</dbReference>
<dbReference type="PANTHER" id="PTHR12110:SF21">
    <property type="entry name" value="XYLOSE ISOMERASE-LIKE TIM BARREL DOMAIN-CONTAINING PROTEIN"/>
    <property type="match status" value="1"/>
</dbReference>
<keyword evidence="3" id="KW-1185">Reference proteome</keyword>
<dbReference type="InterPro" id="IPR050312">
    <property type="entry name" value="IolE/XylAMocC-like"/>
</dbReference>
<proteinExistence type="predicted"/>
<evidence type="ECO:0000313" key="3">
    <source>
        <dbReference type="Proteomes" id="UP000011682"/>
    </source>
</evidence>
<dbReference type="EMBL" id="ANAH02000013">
    <property type="protein sequence ID" value="EPX60392.1"/>
    <property type="molecule type" value="Genomic_DNA"/>
</dbReference>
<feature type="domain" description="Xylose isomerase-like TIM barrel" evidence="1">
    <location>
        <begin position="22"/>
        <end position="249"/>
    </location>
</feature>
<name>S9PDK0_CYSF2</name>
<protein>
    <submittedName>
        <fullName evidence="2">Sugar or sugar nucleotide oxidoreductase</fullName>
    </submittedName>
</protein>
<dbReference type="InterPro" id="IPR036237">
    <property type="entry name" value="Xyl_isomerase-like_sf"/>
</dbReference>
<dbReference type="InterPro" id="IPR013022">
    <property type="entry name" value="Xyl_isomerase-like_TIM-brl"/>
</dbReference>